<gene>
    <name evidence="5" type="ORF">CSSPTR1EN2_LOCUS18392</name>
</gene>
<sequence length="87" mass="9342">MTSADVGILLTAAILPVVQKQHQLLVTLLLSNAVAMEVMPQAICSRFGLAVGANLVWLVKILMWICFPVAYPVGLVISFPVDISHKG</sequence>
<organism evidence="5 6">
    <name type="scientific">Sphagnum troendelagicum</name>
    <dbReference type="NCBI Taxonomy" id="128251"/>
    <lineage>
        <taxon>Eukaryota</taxon>
        <taxon>Viridiplantae</taxon>
        <taxon>Streptophyta</taxon>
        <taxon>Embryophyta</taxon>
        <taxon>Bryophyta</taxon>
        <taxon>Sphagnophytina</taxon>
        <taxon>Sphagnopsida</taxon>
        <taxon>Sphagnales</taxon>
        <taxon>Sphagnaceae</taxon>
        <taxon>Sphagnum</taxon>
    </lineage>
</organism>
<dbReference type="EMBL" id="OZ019897">
    <property type="protein sequence ID" value="CAK9226744.1"/>
    <property type="molecule type" value="Genomic_DNA"/>
</dbReference>
<evidence type="ECO:0000256" key="2">
    <source>
        <dbReference type="PROSITE-ProRule" id="PRU01193"/>
    </source>
</evidence>
<dbReference type="InterPro" id="IPR002550">
    <property type="entry name" value="CNNM"/>
</dbReference>
<accession>A0ABP0UTK3</accession>
<dbReference type="PANTHER" id="PTHR12064:SF97">
    <property type="entry name" value="METAL TRANSPORTER CNNM-5"/>
    <property type="match status" value="1"/>
</dbReference>
<keyword evidence="2 3" id="KW-0812">Transmembrane</keyword>
<keyword evidence="6" id="KW-1185">Reference proteome</keyword>
<feature type="transmembrane region" description="Helical" evidence="3">
    <location>
        <begin position="61"/>
        <end position="81"/>
    </location>
</feature>
<keyword evidence="1" id="KW-0677">Repeat</keyword>
<name>A0ABP0UTK3_9BRYO</name>
<dbReference type="PROSITE" id="PS51846">
    <property type="entry name" value="CNNM"/>
    <property type="match status" value="1"/>
</dbReference>
<dbReference type="Proteomes" id="UP001497512">
    <property type="component" value="Chromosome 5"/>
</dbReference>
<evidence type="ECO:0000313" key="5">
    <source>
        <dbReference type="EMBL" id="CAK9226744.1"/>
    </source>
</evidence>
<protein>
    <recommendedName>
        <fullName evidence="4">CNNM transmembrane domain-containing protein</fullName>
    </recommendedName>
</protein>
<evidence type="ECO:0000256" key="3">
    <source>
        <dbReference type="SAM" id="Phobius"/>
    </source>
</evidence>
<feature type="domain" description="CNNM transmembrane" evidence="4">
    <location>
        <begin position="1"/>
        <end position="87"/>
    </location>
</feature>
<reference evidence="5" key="1">
    <citation type="submission" date="2024-02" db="EMBL/GenBank/DDBJ databases">
        <authorList>
            <consortium name="ELIXIR-Norway"/>
            <consortium name="Elixir Norway"/>
        </authorList>
    </citation>
    <scope>NUCLEOTIDE SEQUENCE</scope>
</reference>
<dbReference type="InterPro" id="IPR045095">
    <property type="entry name" value="ACDP"/>
</dbReference>
<keyword evidence="2 3" id="KW-1133">Transmembrane helix</keyword>
<evidence type="ECO:0000313" key="6">
    <source>
        <dbReference type="Proteomes" id="UP001497512"/>
    </source>
</evidence>
<proteinExistence type="predicted"/>
<evidence type="ECO:0000259" key="4">
    <source>
        <dbReference type="PROSITE" id="PS51846"/>
    </source>
</evidence>
<dbReference type="PANTHER" id="PTHR12064">
    <property type="entry name" value="METAL TRANSPORTER CNNM"/>
    <property type="match status" value="1"/>
</dbReference>
<keyword evidence="2 3" id="KW-0472">Membrane</keyword>
<evidence type="ECO:0000256" key="1">
    <source>
        <dbReference type="ARBA" id="ARBA00022737"/>
    </source>
</evidence>